<dbReference type="EC" id="3.2.1.14" evidence="2"/>
<dbReference type="InterPro" id="IPR017853">
    <property type="entry name" value="GH"/>
</dbReference>
<dbReference type="PROSITE" id="PS51257">
    <property type="entry name" value="PROKAR_LIPOPROTEIN"/>
    <property type="match status" value="1"/>
</dbReference>
<keyword evidence="8" id="KW-0732">Signal</keyword>
<evidence type="ECO:0000256" key="4">
    <source>
        <dbReference type="ARBA" id="ARBA00023295"/>
    </source>
</evidence>
<dbReference type="SMART" id="SM00636">
    <property type="entry name" value="Glyco_18"/>
    <property type="match status" value="1"/>
</dbReference>
<dbReference type="Pfam" id="PF00704">
    <property type="entry name" value="Glyco_hydro_18"/>
    <property type="match status" value="1"/>
</dbReference>
<feature type="chain" id="PRO_5041453184" description="chitinase" evidence="8">
    <location>
        <begin position="22"/>
        <end position="401"/>
    </location>
</feature>
<gene>
    <name evidence="10" type="ORF">K4G66_14945</name>
</gene>
<dbReference type="PANTHER" id="PTHR11177:SF317">
    <property type="entry name" value="CHITINASE 12-RELATED"/>
    <property type="match status" value="1"/>
</dbReference>
<dbReference type="GO" id="GO:0005975">
    <property type="term" value="P:carbohydrate metabolic process"/>
    <property type="evidence" value="ECO:0007669"/>
    <property type="project" value="InterPro"/>
</dbReference>
<feature type="compositionally biased region" description="Basic and acidic residues" evidence="7">
    <location>
        <begin position="391"/>
        <end position="401"/>
    </location>
</feature>
<keyword evidence="3 5" id="KW-0378">Hydrolase</keyword>
<evidence type="ECO:0000256" key="5">
    <source>
        <dbReference type="RuleBase" id="RU000489"/>
    </source>
</evidence>
<comment type="similarity">
    <text evidence="6">Belongs to the glycosyl hydrolase 18 family.</text>
</comment>
<dbReference type="GO" id="GO:0008843">
    <property type="term" value="F:endochitinase activity"/>
    <property type="evidence" value="ECO:0007669"/>
    <property type="project" value="UniProtKB-EC"/>
</dbReference>
<evidence type="ECO:0000256" key="1">
    <source>
        <dbReference type="ARBA" id="ARBA00000822"/>
    </source>
</evidence>
<dbReference type="PANTHER" id="PTHR11177">
    <property type="entry name" value="CHITINASE"/>
    <property type="match status" value="1"/>
</dbReference>
<dbReference type="Gene3D" id="3.40.5.30">
    <property type="entry name" value="(Trans)glycosidases - domain 2"/>
    <property type="match status" value="1"/>
</dbReference>
<dbReference type="InterPro" id="IPR001579">
    <property type="entry name" value="Glyco_hydro_18_chit_AS"/>
</dbReference>
<proteinExistence type="inferred from homology"/>
<keyword evidence="4 5" id="KW-0326">Glycosidase</keyword>
<dbReference type="PROSITE" id="PS01095">
    <property type="entry name" value="GH18_1"/>
    <property type="match status" value="1"/>
</dbReference>
<dbReference type="InterPro" id="IPR021655">
    <property type="entry name" value="Put_metal-bd"/>
</dbReference>
<feature type="compositionally biased region" description="Polar residues" evidence="7">
    <location>
        <begin position="372"/>
        <end position="381"/>
    </location>
</feature>
<feature type="signal peptide" evidence="8">
    <location>
        <begin position="1"/>
        <end position="21"/>
    </location>
</feature>
<dbReference type="Gene3D" id="3.20.20.80">
    <property type="entry name" value="Glycosidases"/>
    <property type="match status" value="1"/>
</dbReference>
<dbReference type="SUPFAM" id="SSF51445">
    <property type="entry name" value="(Trans)glycosidases"/>
    <property type="match status" value="1"/>
</dbReference>
<dbReference type="GO" id="GO:0008061">
    <property type="term" value="F:chitin binding"/>
    <property type="evidence" value="ECO:0007669"/>
    <property type="project" value="InterPro"/>
</dbReference>
<protein>
    <recommendedName>
        <fullName evidence="2">chitinase</fullName>
        <ecNumber evidence="2">3.2.1.14</ecNumber>
    </recommendedName>
</protein>
<feature type="domain" description="GH18" evidence="9">
    <location>
        <begin position="40"/>
        <end position="332"/>
    </location>
</feature>
<evidence type="ECO:0000256" key="7">
    <source>
        <dbReference type="SAM" id="MobiDB-lite"/>
    </source>
</evidence>
<accession>A0AA49JJV0</accession>
<comment type="catalytic activity">
    <reaction evidence="1">
        <text>Random endo-hydrolysis of N-acetyl-beta-D-glucosaminide (1-&gt;4)-beta-linkages in chitin and chitodextrins.</text>
        <dbReference type="EC" id="3.2.1.14"/>
    </reaction>
</comment>
<feature type="region of interest" description="Disordered" evidence="7">
    <location>
        <begin position="372"/>
        <end position="401"/>
    </location>
</feature>
<name>A0AA49JJV0_9BACT</name>
<sequence length="401" mass="44675">MCYLKKHYLPLLFAWSFLSTACQQETYQAAPDLYVEDTTFKVVGYLNSSNLDSIDRIELDKITYLNLAFANPDASGELVFRRGEDPGKVVEKAHAQGVKVFLSLAGGGIREEEKGYWKTVLEPANRAAFIEKIIAYVEKYSLDGVDVDIEGNLMPTIGDSYNPFVLDLQKALHARGKGITAALPGPWLHPGMEQEALEAYDFINIMAYDDTGPWNPDKPGPHSPYSFAERSVDFWLNEKKIPRHRLVLGMPFYGYDFDKIGAKHYRQIVLDNPADAYRDELGQLYYNGIPTIVKKTQLAIEKVNGVMFWELAQDAPNELSLLRAVNQIIEAGDCEGEALATYFADQDGDGFGDIAKPLQSCSLPPGYVPNQQDCDDTNASIHPQAPEMNDSLDHNCDGATN</sequence>
<dbReference type="InterPro" id="IPR001223">
    <property type="entry name" value="Glyco_hydro18_cat"/>
</dbReference>
<dbReference type="EMBL" id="CP120682">
    <property type="protein sequence ID" value="WKN39988.1"/>
    <property type="molecule type" value="Genomic_DNA"/>
</dbReference>
<dbReference type="Pfam" id="PF11617">
    <property type="entry name" value="Cu-binding_MopE"/>
    <property type="match status" value="1"/>
</dbReference>
<evidence type="ECO:0000256" key="3">
    <source>
        <dbReference type="ARBA" id="ARBA00022801"/>
    </source>
</evidence>
<dbReference type="GO" id="GO:0005576">
    <property type="term" value="C:extracellular region"/>
    <property type="evidence" value="ECO:0007669"/>
    <property type="project" value="TreeGrafter"/>
</dbReference>
<dbReference type="AlphaFoldDB" id="A0AA49JJV0"/>
<evidence type="ECO:0000256" key="8">
    <source>
        <dbReference type="SAM" id="SignalP"/>
    </source>
</evidence>
<dbReference type="PROSITE" id="PS51910">
    <property type="entry name" value="GH18_2"/>
    <property type="match status" value="1"/>
</dbReference>
<dbReference type="InterPro" id="IPR050314">
    <property type="entry name" value="Glycosyl_Hydrlase_18"/>
</dbReference>
<reference evidence="10" key="1">
    <citation type="submission" date="2023-03" db="EMBL/GenBank/DDBJ databases">
        <title>comparative genome analysis.</title>
        <authorList>
            <person name="Chen B."/>
        </authorList>
    </citation>
    <scope>NUCLEOTIDE SEQUENCE</scope>
    <source>
        <strain evidence="10">TK19036</strain>
    </source>
</reference>
<dbReference type="InterPro" id="IPR011583">
    <property type="entry name" value="Chitinase_II/V-like_cat"/>
</dbReference>
<evidence type="ECO:0000256" key="2">
    <source>
        <dbReference type="ARBA" id="ARBA00012729"/>
    </source>
</evidence>
<dbReference type="GO" id="GO:0006032">
    <property type="term" value="P:chitin catabolic process"/>
    <property type="evidence" value="ECO:0007669"/>
    <property type="project" value="TreeGrafter"/>
</dbReference>
<evidence type="ECO:0000256" key="6">
    <source>
        <dbReference type="RuleBase" id="RU004453"/>
    </source>
</evidence>
<evidence type="ECO:0000313" key="10">
    <source>
        <dbReference type="EMBL" id="WKN39988.1"/>
    </source>
</evidence>
<organism evidence="10">
    <name type="scientific">Roseihalotalea indica</name>
    <dbReference type="NCBI Taxonomy" id="2867963"/>
    <lineage>
        <taxon>Bacteria</taxon>
        <taxon>Pseudomonadati</taxon>
        <taxon>Bacteroidota</taxon>
        <taxon>Cytophagia</taxon>
        <taxon>Cytophagales</taxon>
        <taxon>Catalimonadaceae</taxon>
        <taxon>Roseihalotalea</taxon>
    </lineage>
</organism>
<evidence type="ECO:0000259" key="9">
    <source>
        <dbReference type="PROSITE" id="PS51910"/>
    </source>
</evidence>